<name>A0A0N4ZXT4_PARTI</name>
<organism evidence="2 3">
    <name type="scientific">Parastrongyloides trichosuri</name>
    <name type="common">Possum-specific nematode worm</name>
    <dbReference type="NCBI Taxonomy" id="131310"/>
    <lineage>
        <taxon>Eukaryota</taxon>
        <taxon>Metazoa</taxon>
        <taxon>Ecdysozoa</taxon>
        <taxon>Nematoda</taxon>
        <taxon>Chromadorea</taxon>
        <taxon>Rhabditida</taxon>
        <taxon>Tylenchina</taxon>
        <taxon>Panagrolaimomorpha</taxon>
        <taxon>Strongyloidoidea</taxon>
        <taxon>Strongyloididae</taxon>
        <taxon>Parastrongyloides</taxon>
    </lineage>
</organism>
<evidence type="ECO:0000313" key="3">
    <source>
        <dbReference type="WBParaSite" id="PTRK_0001353400.1"/>
    </source>
</evidence>
<dbReference type="Proteomes" id="UP000038045">
    <property type="component" value="Unplaced"/>
</dbReference>
<keyword evidence="2" id="KW-1185">Reference proteome</keyword>
<dbReference type="AlphaFoldDB" id="A0A0N4ZXT4"/>
<evidence type="ECO:0000256" key="1">
    <source>
        <dbReference type="SAM" id="MobiDB-lite"/>
    </source>
</evidence>
<protein>
    <submittedName>
        <fullName evidence="3">Transcriptional regulator, AsnC family</fullName>
    </submittedName>
</protein>
<proteinExistence type="predicted"/>
<reference evidence="3" key="1">
    <citation type="submission" date="2017-02" db="UniProtKB">
        <authorList>
            <consortium name="WormBaseParasite"/>
        </authorList>
    </citation>
    <scope>IDENTIFICATION</scope>
</reference>
<feature type="compositionally biased region" description="Basic and acidic residues" evidence="1">
    <location>
        <begin position="79"/>
        <end position="100"/>
    </location>
</feature>
<evidence type="ECO:0000313" key="2">
    <source>
        <dbReference type="Proteomes" id="UP000038045"/>
    </source>
</evidence>
<sequence length="120" mass="12620">DAELPVQCGQVHRQGGGDAEGRRASAGGRRLADAGGGDRHRHRHPVRKDRGTVPALHPGRRLDDAGLRRHGAGAGDLAAADRTDGRRGRGGERAGRRLDLLVRGAAGGGDGRRRYGEGRD</sequence>
<accession>A0A0N4ZXT4</accession>
<feature type="region of interest" description="Disordered" evidence="1">
    <location>
        <begin position="1"/>
        <end position="120"/>
    </location>
</feature>
<feature type="compositionally biased region" description="Basic and acidic residues" evidence="1">
    <location>
        <begin position="110"/>
        <end position="120"/>
    </location>
</feature>
<dbReference type="WBParaSite" id="PTRK_0001353400.1">
    <property type="protein sequence ID" value="PTRK_0001353400.1"/>
    <property type="gene ID" value="PTRK_0001353400"/>
</dbReference>